<accession>A0A0C2Y8Y5</accession>
<dbReference type="Proteomes" id="UP000053424">
    <property type="component" value="Unassembled WGS sequence"/>
</dbReference>
<proteinExistence type="predicted"/>
<dbReference type="HOGENOM" id="CLU_036316_4_0_1"/>
<sequence length="429" mass="47514">MRDTPQELIDHIVDFAHDDHTTLSAVRLVAQSWNISARAHMFRRLNLRIAPPYCSPTPLAIQPIQKPGKNALDSTTNVHYLFELIKSSPDIPLSVRDVTIGNTTQLPLGTRDELELLLCLILTQLNRVTTLRITEVNWPDLTPVFAASLMRICRSPDLRHLDIFNCTMPSMDSLVDFLNFSCSTLTSLRLSYIRIPRNTEAVVSAPSLAGIDKLLCKPRKPLQRLTIEQVPLAPLIYTLLQSTPCSFNIKQLVALSLEDISDVPSVCGLLQVAGGALEHLEMRAAKLQSKQVSLTGTIDLTRTPQLKCLRLYGLLWTGGLCPAEGLQHLFTPVQTPHPLEAIEIVVTANSTSKKALEYNSWNILDQILSKPVFASLNKLEITVHTTRISADSTPVDAKRLRDEFPALAASRSIFLNVIPSSPFPGSLSR</sequence>
<name>A0A0C2Y8Y5_HEBCY</name>
<dbReference type="EMBL" id="KN831797">
    <property type="protein sequence ID" value="KIM37492.1"/>
    <property type="molecule type" value="Genomic_DNA"/>
</dbReference>
<evidence type="ECO:0000313" key="2">
    <source>
        <dbReference type="Proteomes" id="UP000053424"/>
    </source>
</evidence>
<reference evidence="2" key="2">
    <citation type="submission" date="2015-01" db="EMBL/GenBank/DDBJ databases">
        <title>Evolutionary Origins and Diversification of the Mycorrhizal Mutualists.</title>
        <authorList>
            <consortium name="DOE Joint Genome Institute"/>
            <consortium name="Mycorrhizal Genomics Consortium"/>
            <person name="Kohler A."/>
            <person name="Kuo A."/>
            <person name="Nagy L.G."/>
            <person name="Floudas D."/>
            <person name="Copeland A."/>
            <person name="Barry K.W."/>
            <person name="Cichocki N."/>
            <person name="Veneault-Fourrey C."/>
            <person name="LaButti K."/>
            <person name="Lindquist E.A."/>
            <person name="Lipzen A."/>
            <person name="Lundell T."/>
            <person name="Morin E."/>
            <person name="Murat C."/>
            <person name="Riley R."/>
            <person name="Ohm R."/>
            <person name="Sun H."/>
            <person name="Tunlid A."/>
            <person name="Henrissat B."/>
            <person name="Grigoriev I.V."/>
            <person name="Hibbett D.S."/>
            <person name="Martin F."/>
        </authorList>
    </citation>
    <scope>NUCLEOTIDE SEQUENCE [LARGE SCALE GENOMIC DNA]</scope>
    <source>
        <strain evidence="2">h7</strain>
    </source>
</reference>
<organism evidence="1 2">
    <name type="scientific">Hebeloma cylindrosporum</name>
    <dbReference type="NCBI Taxonomy" id="76867"/>
    <lineage>
        <taxon>Eukaryota</taxon>
        <taxon>Fungi</taxon>
        <taxon>Dikarya</taxon>
        <taxon>Basidiomycota</taxon>
        <taxon>Agaricomycotina</taxon>
        <taxon>Agaricomycetes</taxon>
        <taxon>Agaricomycetidae</taxon>
        <taxon>Agaricales</taxon>
        <taxon>Agaricineae</taxon>
        <taxon>Hymenogastraceae</taxon>
        <taxon>Hebeloma</taxon>
    </lineage>
</organism>
<dbReference type="Gene3D" id="3.80.10.10">
    <property type="entry name" value="Ribonuclease Inhibitor"/>
    <property type="match status" value="1"/>
</dbReference>
<reference evidence="1 2" key="1">
    <citation type="submission" date="2014-04" db="EMBL/GenBank/DDBJ databases">
        <authorList>
            <consortium name="DOE Joint Genome Institute"/>
            <person name="Kuo A."/>
            <person name="Gay G."/>
            <person name="Dore J."/>
            <person name="Kohler A."/>
            <person name="Nagy L.G."/>
            <person name="Floudas D."/>
            <person name="Copeland A."/>
            <person name="Barry K.W."/>
            <person name="Cichocki N."/>
            <person name="Veneault-Fourrey C."/>
            <person name="LaButti K."/>
            <person name="Lindquist E.A."/>
            <person name="Lipzen A."/>
            <person name="Lundell T."/>
            <person name="Morin E."/>
            <person name="Murat C."/>
            <person name="Sun H."/>
            <person name="Tunlid A."/>
            <person name="Henrissat B."/>
            <person name="Grigoriev I.V."/>
            <person name="Hibbett D.S."/>
            <person name="Martin F."/>
            <person name="Nordberg H.P."/>
            <person name="Cantor M.N."/>
            <person name="Hua S.X."/>
        </authorList>
    </citation>
    <scope>NUCLEOTIDE SEQUENCE [LARGE SCALE GENOMIC DNA]</scope>
    <source>
        <strain evidence="2">h7</strain>
    </source>
</reference>
<protein>
    <recommendedName>
        <fullName evidence="3">F-box domain-containing protein</fullName>
    </recommendedName>
</protein>
<dbReference type="SUPFAM" id="SSF52047">
    <property type="entry name" value="RNI-like"/>
    <property type="match status" value="1"/>
</dbReference>
<gene>
    <name evidence="1" type="ORF">M413DRAFT_448538</name>
</gene>
<evidence type="ECO:0000313" key="1">
    <source>
        <dbReference type="EMBL" id="KIM37492.1"/>
    </source>
</evidence>
<keyword evidence="2" id="KW-1185">Reference proteome</keyword>
<dbReference type="OrthoDB" id="2788229at2759"/>
<dbReference type="AlphaFoldDB" id="A0A0C2Y8Y5"/>
<evidence type="ECO:0008006" key="3">
    <source>
        <dbReference type="Google" id="ProtNLM"/>
    </source>
</evidence>
<dbReference type="InterPro" id="IPR032675">
    <property type="entry name" value="LRR_dom_sf"/>
</dbReference>